<reference evidence="6" key="1">
    <citation type="submission" date="2021-12" db="EMBL/GenBank/DDBJ databases">
        <title>Enterovibrio ZSDZ35 sp. nov. and Enterovibrio ZSDZ42 sp. nov., isolated from coastal seawater in Qingdao.</title>
        <authorList>
            <person name="Zhang P."/>
        </authorList>
    </citation>
    <scope>NUCLEOTIDE SEQUENCE</scope>
    <source>
        <strain evidence="6">ZSDZ42</strain>
    </source>
</reference>
<name>A0ABT5R5T4_9GAMM</name>
<comment type="caution">
    <text evidence="6">The sequence shown here is derived from an EMBL/GenBank/DDBJ whole genome shotgun (WGS) entry which is preliminary data.</text>
</comment>
<evidence type="ECO:0000313" key="7">
    <source>
        <dbReference type="Proteomes" id="UP001149400"/>
    </source>
</evidence>
<sequence length="287" mass="30109">MSQTMLTIGLPVALAWMMFCVGLTLTVADFKRVSQFPGKVAAGLSAQLIGLPSIAYCLIQLFNLPEVVAVGLWILALAPGGASSNAICHLCGGDSALSITMTAISSLIIPFSLPLMLPFVLSDVSAIIPLKTAILQLIAVTLLPVLLGMAIKHYCSSAGFERFAQFAGRTALWALFFTVAITLAANTKVFNQLFSVASIAVLLLCFLGMALGVVVAKGLGGDTTLSKTLSIEVGIQNAGTAIFVAVVQLNQPQLALTPLLYGILMNIPAIILIVMSRRNTCAARSTR</sequence>
<protein>
    <submittedName>
        <fullName evidence="6">Bile acid:sodium symporter</fullName>
    </submittedName>
</protein>
<dbReference type="Pfam" id="PF01758">
    <property type="entry name" value="SBF"/>
    <property type="match status" value="1"/>
</dbReference>
<dbReference type="InterPro" id="IPR002657">
    <property type="entry name" value="BilAc:Na_symport/Acr3"/>
</dbReference>
<evidence type="ECO:0000256" key="2">
    <source>
        <dbReference type="ARBA" id="ARBA00022692"/>
    </source>
</evidence>
<feature type="transmembrane region" description="Helical" evidence="5">
    <location>
        <begin position="99"/>
        <end position="121"/>
    </location>
</feature>
<keyword evidence="4 5" id="KW-0472">Membrane</keyword>
<evidence type="ECO:0000256" key="4">
    <source>
        <dbReference type="ARBA" id="ARBA00023136"/>
    </source>
</evidence>
<dbReference type="Gene3D" id="1.20.1530.20">
    <property type="match status" value="1"/>
</dbReference>
<keyword evidence="3 5" id="KW-1133">Transmembrane helix</keyword>
<feature type="transmembrane region" description="Helical" evidence="5">
    <location>
        <begin position="255"/>
        <end position="275"/>
    </location>
</feature>
<comment type="subcellular location">
    <subcellularLocation>
        <location evidence="1">Membrane</location>
        <topology evidence="1">Multi-pass membrane protein</topology>
    </subcellularLocation>
</comment>
<feature type="transmembrane region" description="Helical" evidence="5">
    <location>
        <begin position="193"/>
        <end position="216"/>
    </location>
</feature>
<accession>A0ABT5R5T4</accession>
<feature type="transmembrane region" description="Helical" evidence="5">
    <location>
        <begin position="6"/>
        <end position="28"/>
    </location>
</feature>
<evidence type="ECO:0000256" key="1">
    <source>
        <dbReference type="ARBA" id="ARBA00004141"/>
    </source>
</evidence>
<proteinExistence type="predicted"/>
<dbReference type="InterPro" id="IPR004710">
    <property type="entry name" value="Bilac:Na_transpt"/>
</dbReference>
<dbReference type="PANTHER" id="PTHR10361:SF24">
    <property type="entry name" value="P3 PROTEIN"/>
    <property type="match status" value="1"/>
</dbReference>
<organism evidence="6 7">
    <name type="scientific">Enterovibrio gelatinilyticus</name>
    <dbReference type="NCBI Taxonomy" id="2899819"/>
    <lineage>
        <taxon>Bacteria</taxon>
        <taxon>Pseudomonadati</taxon>
        <taxon>Pseudomonadota</taxon>
        <taxon>Gammaproteobacteria</taxon>
        <taxon>Vibrionales</taxon>
        <taxon>Vibrionaceae</taxon>
        <taxon>Enterovibrio</taxon>
    </lineage>
</organism>
<feature type="transmembrane region" description="Helical" evidence="5">
    <location>
        <begin position="133"/>
        <end position="154"/>
    </location>
</feature>
<dbReference type="EMBL" id="JAJUBC010000028">
    <property type="protein sequence ID" value="MDD1795344.1"/>
    <property type="molecule type" value="Genomic_DNA"/>
</dbReference>
<dbReference type="PANTHER" id="PTHR10361">
    <property type="entry name" value="SODIUM-BILE ACID COTRANSPORTER"/>
    <property type="match status" value="1"/>
</dbReference>
<evidence type="ECO:0000256" key="5">
    <source>
        <dbReference type="SAM" id="Phobius"/>
    </source>
</evidence>
<keyword evidence="7" id="KW-1185">Reference proteome</keyword>
<evidence type="ECO:0000313" key="6">
    <source>
        <dbReference type="EMBL" id="MDD1795344.1"/>
    </source>
</evidence>
<dbReference type="Proteomes" id="UP001149400">
    <property type="component" value="Unassembled WGS sequence"/>
</dbReference>
<feature type="transmembrane region" description="Helical" evidence="5">
    <location>
        <begin position="40"/>
        <end position="62"/>
    </location>
</feature>
<gene>
    <name evidence="6" type="ORF">LRP50_19625</name>
</gene>
<feature type="transmembrane region" description="Helical" evidence="5">
    <location>
        <begin position="166"/>
        <end position="187"/>
    </location>
</feature>
<evidence type="ECO:0000256" key="3">
    <source>
        <dbReference type="ARBA" id="ARBA00022989"/>
    </source>
</evidence>
<dbReference type="InterPro" id="IPR038770">
    <property type="entry name" value="Na+/solute_symporter_sf"/>
</dbReference>
<keyword evidence="2 5" id="KW-0812">Transmembrane</keyword>
<dbReference type="RefSeq" id="WP_274166147.1">
    <property type="nucleotide sequence ID" value="NZ_JAJUBC010000028.1"/>
</dbReference>